<evidence type="ECO:0000259" key="1">
    <source>
        <dbReference type="Pfam" id="PF07727"/>
    </source>
</evidence>
<reference evidence="2" key="1">
    <citation type="journal article" date="2019" name="Sci. Rep.">
        <title>Draft genome of Tanacetum cinerariifolium, the natural source of mosquito coil.</title>
        <authorList>
            <person name="Yamashiro T."/>
            <person name="Shiraishi A."/>
            <person name="Satake H."/>
            <person name="Nakayama K."/>
        </authorList>
    </citation>
    <scope>NUCLEOTIDE SEQUENCE</scope>
</reference>
<accession>A0A6L2LED3</accession>
<dbReference type="AlphaFoldDB" id="A0A6L2LED3"/>
<organism evidence="2">
    <name type="scientific">Tanacetum cinerariifolium</name>
    <name type="common">Dalmatian daisy</name>
    <name type="synonym">Chrysanthemum cinerariifolium</name>
    <dbReference type="NCBI Taxonomy" id="118510"/>
    <lineage>
        <taxon>Eukaryota</taxon>
        <taxon>Viridiplantae</taxon>
        <taxon>Streptophyta</taxon>
        <taxon>Embryophyta</taxon>
        <taxon>Tracheophyta</taxon>
        <taxon>Spermatophyta</taxon>
        <taxon>Magnoliopsida</taxon>
        <taxon>eudicotyledons</taxon>
        <taxon>Gunneridae</taxon>
        <taxon>Pentapetalae</taxon>
        <taxon>asterids</taxon>
        <taxon>campanulids</taxon>
        <taxon>Asterales</taxon>
        <taxon>Asteraceae</taxon>
        <taxon>Asteroideae</taxon>
        <taxon>Anthemideae</taxon>
        <taxon>Anthemidinae</taxon>
        <taxon>Tanacetum</taxon>
    </lineage>
</organism>
<feature type="domain" description="Reverse transcriptase Ty1/copia-type" evidence="1">
    <location>
        <begin position="559"/>
        <end position="621"/>
    </location>
</feature>
<proteinExistence type="predicted"/>
<name>A0A6L2LED3_TANCI</name>
<dbReference type="PANTHER" id="PTHR11439">
    <property type="entry name" value="GAG-POL-RELATED RETROTRANSPOSON"/>
    <property type="match status" value="1"/>
</dbReference>
<dbReference type="Pfam" id="PF14223">
    <property type="entry name" value="Retrotran_gag_2"/>
    <property type="match status" value="1"/>
</dbReference>
<dbReference type="EMBL" id="BKCJ010004295">
    <property type="protein sequence ID" value="GEU60181.1"/>
    <property type="molecule type" value="Genomic_DNA"/>
</dbReference>
<comment type="caution">
    <text evidence="2">The sequence shown here is derived from an EMBL/GenBank/DDBJ whole genome shotgun (WGS) entry which is preliminary data.</text>
</comment>
<dbReference type="InterPro" id="IPR013103">
    <property type="entry name" value="RVT_2"/>
</dbReference>
<protein>
    <recommendedName>
        <fullName evidence="1">Reverse transcriptase Ty1/copia-type domain-containing protein</fullName>
    </recommendedName>
</protein>
<evidence type="ECO:0000313" key="2">
    <source>
        <dbReference type="EMBL" id="GEU60181.1"/>
    </source>
</evidence>
<sequence>MDQPNPTFAKILILDTGKFEQWKFRIQQYLQNEHYALCEVIEFGDSYKAPQEQAASESSAKKMGRTVVITTEDMQKRRNNVKAILKTFSGNAATKKTKKNQLKQQYGNFKAKGSETLKQTFNRLQAIVSHLGFMDVEIEQDDLNQKFLTSLAPEWLMYTIVWRTRDYLDTMSLDDVYNHLKVYEPEVQKKLESNSQNMAFISSANTSSRKGKVHTASVLTASTQVFNASVDVAAASISHDTVYAYIASQSNGSQIKYEDITQIDENDIEEMDIKKNTDSLNTKIIKLNKELSDSENTLYHYKLGLSQVKKEKEGLDSKLTGFESTSKDLDTLLRCLRTDKNKEGLRYSDVPLLLLKSTLLPRKICHGQDCLNLLMILLLTLAFTDESMLWHKRLGLDMILHDDSPCSETEELLFWRSIVLLSKLDSKPVSFLSNPSFSFLTCSSSFISANSLAEVTQQLSSGNHFALTVAKYSNSGNALKHFIPNIVDVYADHAGCHLDRKSTSGSVQFLGDKLVLWMRTQLTDYGFFYDKVLIYCDSKSSIRISCNPVQHTCTKHIDVREFEALMHENFQMSAMGELTFFLGLQVLQKKDGIFLSQDKYVGDILKKFGYSDVRSANTPMDKENPWGKDRPGKDVELHLYRSMIGSLMYLTASRPDIMFVVCACARHQVTPKECHLHAIKRIFRYIKGHPKLGLWNETTDEGTKILATLDGKLRAIFESSIRRNLKLNDEEGISTLPDAELLENLALIGYNILPNQKFTFQKEEELQMLIDGLYKNNEIIAKYLQEYEQFAADLSIGEKIDMINELVKYQDQYAKIEDFVPMASKEEGERFKGKGLRLEQDSAKKMKIAEDVSEKDLKEMMQLVPVEEVYVEALQVKHPIIDWDIHTESKRVYWKIIRLGGHTTVYQFFVDMLKHFDREDLTQLWTLVKDTLSIRQATKWRLYDSCDVHYVLSRDQEIFMLVDNDYPLRKGLAIVMISNKLQVENYSQMANDLITKIHNIANRPRQRDD</sequence>
<gene>
    <name evidence="2" type="ORF">Tci_032159</name>
</gene>
<dbReference type="PANTHER" id="PTHR11439:SF495">
    <property type="entry name" value="REVERSE TRANSCRIPTASE, RNA-DEPENDENT DNA POLYMERASE-RELATED"/>
    <property type="match status" value="1"/>
</dbReference>
<dbReference type="CDD" id="cd09272">
    <property type="entry name" value="RNase_HI_RT_Ty1"/>
    <property type="match status" value="1"/>
</dbReference>
<dbReference type="Pfam" id="PF07727">
    <property type="entry name" value="RVT_2"/>
    <property type="match status" value="1"/>
</dbReference>